<evidence type="ECO:0000313" key="1">
    <source>
        <dbReference type="EMBL" id="RNA12019.1"/>
    </source>
</evidence>
<dbReference type="EMBL" id="REGN01005787">
    <property type="protein sequence ID" value="RNA12019.1"/>
    <property type="molecule type" value="Genomic_DNA"/>
</dbReference>
<comment type="caution">
    <text evidence="1">The sequence shown here is derived from an EMBL/GenBank/DDBJ whole genome shotgun (WGS) entry which is preliminary data.</text>
</comment>
<proteinExistence type="predicted"/>
<dbReference type="AlphaFoldDB" id="A0A3M7QL65"/>
<name>A0A3M7QL65_BRAPC</name>
<protein>
    <submittedName>
        <fullName evidence="1">Uncharacterized protein</fullName>
    </submittedName>
</protein>
<evidence type="ECO:0000313" key="2">
    <source>
        <dbReference type="Proteomes" id="UP000276133"/>
    </source>
</evidence>
<keyword evidence="2" id="KW-1185">Reference proteome</keyword>
<accession>A0A3M7QL65</accession>
<organism evidence="1 2">
    <name type="scientific">Brachionus plicatilis</name>
    <name type="common">Marine rotifer</name>
    <name type="synonym">Brachionus muelleri</name>
    <dbReference type="NCBI Taxonomy" id="10195"/>
    <lineage>
        <taxon>Eukaryota</taxon>
        <taxon>Metazoa</taxon>
        <taxon>Spiralia</taxon>
        <taxon>Gnathifera</taxon>
        <taxon>Rotifera</taxon>
        <taxon>Eurotatoria</taxon>
        <taxon>Monogononta</taxon>
        <taxon>Pseudotrocha</taxon>
        <taxon>Ploima</taxon>
        <taxon>Brachionidae</taxon>
        <taxon>Brachionus</taxon>
    </lineage>
</organism>
<dbReference type="Proteomes" id="UP000276133">
    <property type="component" value="Unassembled WGS sequence"/>
</dbReference>
<sequence length="103" mass="11968">MKHLTTFKQLRVSNKETPTFFCTILMLLFHRISQQRRSSSPGFKILNIQEEFELNSYAHERAHLTKKGESQLGSISWFKKNSILLKHSSIESETPSRSLLMSV</sequence>
<reference evidence="1 2" key="1">
    <citation type="journal article" date="2018" name="Sci. Rep.">
        <title>Genomic signatures of local adaptation to the degree of environmental predictability in rotifers.</title>
        <authorList>
            <person name="Franch-Gras L."/>
            <person name="Hahn C."/>
            <person name="Garcia-Roger E.M."/>
            <person name="Carmona M.J."/>
            <person name="Serra M."/>
            <person name="Gomez A."/>
        </authorList>
    </citation>
    <scope>NUCLEOTIDE SEQUENCE [LARGE SCALE GENOMIC DNA]</scope>
    <source>
        <strain evidence="1">HYR1</strain>
    </source>
</reference>
<gene>
    <name evidence="1" type="ORF">BpHYR1_043015</name>
</gene>